<feature type="region of interest" description="Disordered" evidence="1">
    <location>
        <begin position="1"/>
        <end position="39"/>
    </location>
</feature>
<gene>
    <name evidence="2" type="ORF">SMN809_LOCUS34983</name>
</gene>
<protein>
    <submittedName>
        <fullName evidence="2">Uncharacterized protein</fullName>
    </submittedName>
</protein>
<evidence type="ECO:0000313" key="3">
    <source>
        <dbReference type="Proteomes" id="UP000676336"/>
    </source>
</evidence>
<feature type="non-terminal residue" evidence="2">
    <location>
        <position position="60"/>
    </location>
</feature>
<comment type="caution">
    <text evidence="2">The sequence shown here is derived from an EMBL/GenBank/DDBJ whole genome shotgun (WGS) entry which is preliminary data.</text>
</comment>
<accession>A0A8S2XJS7</accession>
<reference evidence="2" key="1">
    <citation type="submission" date="2021-02" db="EMBL/GenBank/DDBJ databases">
        <authorList>
            <person name="Nowell W R."/>
        </authorList>
    </citation>
    <scope>NUCLEOTIDE SEQUENCE</scope>
</reference>
<organism evidence="2 3">
    <name type="scientific">Rotaria magnacalcarata</name>
    <dbReference type="NCBI Taxonomy" id="392030"/>
    <lineage>
        <taxon>Eukaryota</taxon>
        <taxon>Metazoa</taxon>
        <taxon>Spiralia</taxon>
        <taxon>Gnathifera</taxon>
        <taxon>Rotifera</taxon>
        <taxon>Eurotatoria</taxon>
        <taxon>Bdelloidea</taxon>
        <taxon>Philodinida</taxon>
        <taxon>Philodinidae</taxon>
        <taxon>Rotaria</taxon>
    </lineage>
</organism>
<dbReference type="Proteomes" id="UP000676336">
    <property type="component" value="Unassembled WGS sequence"/>
</dbReference>
<proteinExistence type="predicted"/>
<dbReference type="AlphaFoldDB" id="A0A8S2XJS7"/>
<evidence type="ECO:0000313" key="2">
    <source>
        <dbReference type="EMBL" id="CAF4502700.1"/>
    </source>
</evidence>
<feature type="non-terminal residue" evidence="2">
    <location>
        <position position="1"/>
    </location>
</feature>
<sequence length="60" mass="6654">IPLGAASGIHTISPPPDRDRDRERRSRRHRHRGQVLPTMDDCPECRAAAAQGFPTMCDCA</sequence>
<dbReference type="EMBL" id="CAJOBI010082134">
    <property type="protein sequence ID" value="CAF4502700.1"/>
    <property type="molecule type" value="Genomic_DNA"/>
</dbReference>
<name>A0A8S2XJS7_9BILA</name>
<evidence type="ECO:0000256" key="1">
    <source>
        <dbReference type="SAM" id="MobiDB-lite"/>
    </source>
</evidence>